<sequence>MMLTIALILFFTNPLDAASVNIYKSYKNYKVLEVLGDESSLRNFVTMMTSRYAVPFYQLTKGKVEILVAPEWTPTLDKIMEFENLNVNVLIEDYSKIINEEKLSLNRKLGFSWTAYHDVNDIYKYLEDVNKAHSDWTEVIVGGESYEGRKIQGIRINTLTGDENKPVIFIESGIHAREWITPATTTYFINQLVTSNNPNITALRDQFDWRIFPSVNPDGYQFSYYSDRMWRKTRSLSPNGCIGADPNRNWDYNWLKHGASNNPCDYQTYGGSKPFSEVETKTLSAYIASIENLQAYVAFHSDAQMLLLPYSDSTTHVDNYDDLVTVGKTSLNYGRAVNGKVYRGPATAAEILYKASGGSMDWVRDALGTPLVFTYELRGTYFHWPAYRIPEQGEEVTQMLLGLVTEAKNLGYF</sequence>
<dbReference type="Gene3D" id="3.40.630.10">
    <property type="entry name" value="Zn peptidases"/>
    <property type="match status" value="1"/>
</dbReference>
<keyword evidence="10" id="KW-1015">Disulfide bond</keyword>
<dbReference type="Pfam" id="PF02244">
    <property type="entry name" value="Propep_M14"/>
    <property type="match status" value="1"/>
</dbReference>
<feature type="domain" description="Peptidase M14" evidence="13">
    <location>
        <begin position="115"/>
        <end position="407"/>
    </location>
</feature>
<evidence type="ECO:0000256" key="4">
    <source>
        <dbReference type="ARBA" id="ARBA00022670"/>
    </source>
</evidence>
<dbReference type="GO" id="GO:0005615">
    <property type="term" value="C:extracellular space"/>
    <property type="evidence" value="ECO:0007669"/>
    <property type="project" value="TreeGrafter"/>
</dbReference>
<evidence type="ECO:0000256" key="12">
    <source>
        <dbReference type="SAM" id="SignalP"/>
    </source>
</evidence>
<dbReference type="FunFam" id="3.40.630.10:FF:000084">
    <property type="entry name" value="Carboxypeptidase B2"/>
    <property type="match status" value="1"/>
</dbReference>
<keyword evidence="6 12" id="KW-0732">Signal</keyword>
<evidence type="ECO:0000313" key="15">
    <source>
        <dbReference type="Proteomes" id="UP000791440"/>
    </source>
</evidence>
<reference evidence="14" key="1">
    <citation type="journal article" date="2016" name="Insect Biochem. Mol. Biol.">
        <title>Multifaceted biological insights from a draft genome sequence of the tobacco hornworm moth, Manduca sexta.</title>
        <authorList>
            <person name="Kanost M.R."/>
            <person name="Arrese E.L."/>
            <person name="Cao X."/>
            <person name="Chen Y.R."/>
            <person name="Chellapilla S."/>
            <person name="Goldsmith M.R."/>
            <person name="Grosse-Wilde E."/>
            <person name="Heckel D.G."/>
            <person name="Herndon N."/>
            <person name="Jiang H."/>
            <person name="Papanicolaou A."/>
            <person name="Qu J."/>
            <person name="Soulages J.L."/>
            <person name="Vogel H."/>
            <person name="Walters J."/>
            <person name="Waterhouse R.M."/>
            <person name="Ahn S.J."/>
            <person name="Almeida F.C."/>
            <person name="An C."/>
            <person name="Aqrawi P."/>
            <person name="Bretschneider A."/>
            <person name="Bryant W.B."/>
            <person name="Bucks S."/>
            <person name="Chao H."/>
            <person name="Chevignon G."/>
            <person name="Christen J.M."/>
            <person name="Clarke D.F."/>
            <person name="Dittmer N.T."/>
            <person name="Ferguson L.C.F."/>
            <person name="Garavelou S."/>
            <person name="Gordon K.H.J."/>
            <person name="Gunaratna R.T."/>
            <person name="Han Y."/>
            <person name="Hauser F."/>
            <person name="He Y."/>
            <person name="Heidel-Fischer H."/>
            <person name="Hirsh A."/>
            <person name="Hu Y."/>
            <person name="Jiang H."/>
            <person name="Kalra D."/>
            <person name="Klinner C."/>
            <person name="Konig C."/>
            <person name="Kovar C."/>
            <person name="Kroll A.R."/>
            <person name="Kuwar S.S."/>
            <person name="Lee S.L."/>
            <person name="Lehman R."/>
            <person name="Li K."/>
            <person name="Li Z."/>
            <person name="Liang H."/>
            <person name="Lovelace S."/>
            <person name="Lu Z."/>
            <person name="Mansfield J.H."/>
            <person name="McCulloch K.J."/>
            <person name="Mathew T."/>
            <person name="Morton B."/>
            <person name="Muzny D.M."/>
            <person name="Neunemann D."/>
            <person name="Ongeri F."/>
            <person name="Pauchet Y."/>
            <person name="Pu L.L."/>
            <person name="Pyrousis I."/>
            <person name="Rao X.J."/>
            <person name="Redding A."/>
            <person name="Roesel C."/>
            <person name="Sanchez-Gracia A."/>
            <person name="Schaack S."/>
            <person name="Shukla A."/>
            <person name="Tetreau G."/>
            <person name="Wang Y."/>
            <person name="Xiong G.H."/>
            <person name="Traut W."/>
            <person name="Walsh T.K."/>
            <person name="Worley K.C."/>
            <person name="Wu D."/>
            <person name="Wu W."/>
            <person name="Wu Y.Q."/>
            <person name="Zhang X."/>
            <person name="Zou Z."/>
            <person name="Zucker H."/>
            <person name="Briscoe A.D."/>
            <person name="Burmester T."/>
            <person name="Clem R.J."/>
            <person name="Feyereisen R."/>
            <person name="Grimmelikhuijzen C.J.P."/>
            <person name="Hamodrakas S.J."/>
            <person name="Hansson B.S."/>
            <person name="Huguet E."/>
            <person name="Jermiin L.S."/>
            <person name="Lan Q."/>
            <person name="Lehman H.K."/>
            <person name="Lorenzen M."/>
            <person name="Merzendorfer H."/>
            <person name="Michalopoulos I."/>
            <person name="Morton D.B."/>
            <person name="Muthukrishnan S."/>
            <person name="Oakeshott J.G."/>
            <person name="Palmer W."/>
            <person name="Park Y."/>
            <person name="Passarelli A.L."/>
            <person name="Rozas J."/>
            <person name="Schwartz L.M."/>
            <person name="Smith W."/>
            <person name="Southgate A."/>
            <person name="Vilcinskas A."/>
            <person name="Vogt R."/>
            <person name="Wang P."/>
            <person name="Werren J."/>
            <person name="Yu X.Q."/>
            <person name="Zhou J.J."/>
            <person name="Brown S.J."/>
            <person name="Scherer S.E."/>
            <person name="Richards S."/>
            <person name="Blissard G.W."/>
        </authorList>
    </citation>
    <scope>NUCLEOTIDE SEQUENCE</scope>
</reference>
<evidence type="ECO:0000256" key="9">
    <source>
        <dbReference type="ARBA" id="ARBA00023049"/>
    </source>
</evidence>
<accession>A0A921Z1T5</accession>
<dbReference type="AlphaFoldDB" id="A0A921Z1T5"/>
<evidence type="ECO:0000256" key="1">
    <source>
        <dbReference type="ARBA" id="ARBA00001947"/>
    </source>
</evidence>
<dbReference type="SUPFAM" id="SSF54897">
    <property type="entry name" value="Protease propeptides/inhibitors"/>
    <property type="match status" value="1"/>
</dbReference>
<dbReference type="EMBL" id="JH668374">
    <property type="protein sequence ID" value="KAG6449423.1"/>
    <property type="molecule type" value="Genomic_DNA"/>
</dbReference>
<keyword evidence="15" id="KW-1185">Reference proteome</keyword>
<dbReference type="GO" id="GO:0008270">
    <property type="term" value="F:zinc ion binding"/>
    <property type="evidence" value="ECO:0007669"/>
    <property type="project" value="InterPro"/>
</dbReference>
<keyword evidence="3" id="KW-0121">Carboxypeptidase</keyword>
<dbReference type="GO" id="GO:0006508">
    <property type="term" value="P:proteolysis"/>
    <property type="evidence" value="ECO:0007669"/>
    <property type="project" value="UniProtKB-KW"/>
</dbReference>
<dbReference type="PROSITE" id="PS52035">
    <property type="entry name" value="PEPTIDASE_M14"/>
    <property type="match status" value="1"/>
</dbReference>
<evidence type="ECO:0000256" key="2">
    <source>
        <dbReference type="ARBA" id="ARBA00005988"/>
    </source>
</evidence>
<organism evidence="14 15">
    <name type="scientific">Manduca sexta</name>
    <name type="common">Tobacco hawkmoth</name>
    <name type="synonym">Tobacco hornworm</name>
    <dbReference type="NCBI Taxonomy" id="7130"/>
    <lineage>
        <taxon>Eukaryota</taxon>
        <taxon>Metazoa</taxon>
        <taxon>Ecdysozoa</taxon>
        <taxon>Arthropoda</taxon>
        <taxon>Hexapoda</taxon>
        <taxon>Insecta</taxon>
        <taxon>Pterygota</taxon>
        <taxon>Neoptera</taxon>
        <taxon>Endopterygota</taxon>
        <taxon>Lepidoptera</taxon>
        <taxon>Glossata</taxon>
        <taxon>Ditrysia</taxon>
        <taxon>Bombycoidea</taxon>
        <taxon>Sphingidae</taxon>
        <taxon>Sphinginae</taxon>
        <taxon>Sphingini</taxon>
        <taxon>Manduca</taxon>
    </lineage>
</organism>
<dbReference type="PANTHER" id="PTHR11705">
    <property type="entry name" value="PROTEASE FAMILY M14 CARBOXYPEPTIDASE A,B"/>
    <property type="match status" value="1"/>
</dbReference>
<comment type="cofactor">
    <cofactor evidence="1">
        <name>Zn(2+)</name>
        <dbReference type="ChEBI" id="CHEBI:29105"/>
    </cofactor>
</comment>
<evidence type="ECO:0000256" key="11">
    <source>
        <dbReference type="PROSITE-ProRule" id="PRU01379"/>
    </source>
</evidence>
<keyword evidence="8" id="KW-0862">Zinc</keyword>
<dbReference type="InterPro" id="IPR057246">
    <property type="entry name" value="CARBOXYPEPT_ZN_1"/>
</dbReference>
<dbReference type="SUPFAM" id="SSF53187">
    <property type="entry name" value="Zn-dependent exopeptidases"/>
    <property type="match status" value="1"/>
</dbReference>
<comment type="similarity">
    <text evidence="2 11">Belongs to the peptidase M14 family.</text>
</comment>
<dbReference type="InterPro" id="IPR003146">
    <property type="entry name" value="M14A_act_pep"/>
</dbReference>
<feature type="active site" description="Proton donor/acceptor" evidence="11">
    <location>
        <position position="376"/>
    </location>
</feature>
<dbReference type="InterPro" id="IPR000834">
    <property type="entry name" value="Peptidase_M14"/>
</dbReference>
<evidence type="ECO:0000313" key="14">
    <source>
        <dbReference type="EMBL" id="KAG6449423.1"/>
    </source>
</evidence>
<evidence type="ECO:0000256" key="10">
    <source>
        <dbReference type="ARBA" id="ARBA00023157"/>
    </source>
</evidence>
<evidence type="ECO:0000256" key="8">
    <source>
        <dbReference type="ARBA" id="ARBA00022833"/>
    </source>
</evidence>
<feature type="signal peptide" evidence="12">
    <location>
        <begin position="1"/>
        <end position="17"/>
    </location>
</feature>
<evidence type="ECO:0000256" key="7">
    <source>
        <dbReference type="ARBA" id="ARBA00022801"/>
    </source>
</evidence>
<reference evidence="14" key="2">
    <citation type="submission" date="2020-12" db="EMBL/GenBank/DDBJ databases">
        <authorList>
            <person name="Kanost M."/>
        </authorList>
    </citation>
    <scope>NUCLEOTIDE SEQUENCE</scope>
</reference>
<keyword evidence="4" id="KW-0645">Protease</keyword>
<name>A0A921Z1T5_MANSE</name>
<evidence type="ECO:0000256" key="3">
    <source>
        <dbReference type="ARBA" id="ARBA00022645"/>
    </source>
</evidence>
<comment type="caution">
    <text evidence="14">The sequence shown here is derived from an EMBL/GenBank/DDBJ whole genome shotgun (WGS) entry which is preliminary data.</text>
</comment>
<dbReference type="Proteomes" id="UP000791440">
    <property type="component" value="Unassembled WGS sequence"/>
</dbReference>
<evidence type="ECO:0000259" key="13">
    <source>
        <dbReference type="PROSITE" id="PS52035"/>
    </source>
</evidence>
<proteinExistence type="inferred from homology"/>
<protein>
    <recommendedName>
        <fullName evidence="13">Peptidase M14 domain-containing protein</fullName>
    </recommendedName>
</protein>
<keyword evidence="9" id="KW-0482">Metalloprotease</keyword>
<dbReference type="GO" id="GO:0004181">
    <property type="term" value="F:metallocarboxypeptidase activity"/>
    <property type="evidence" value="ECO:0007669"/>
    <property type="project" value="InterPro"/>
</dbReference>
<keyword evidence="5" id="KW-0479">Metal-binding</keyword>
<dbReference type="InterPro" id="IPR036990">
    <property type="entry name" value="M14A-like_propep"/>
</dbReference>
<dbReference type="Gene3D" id="3.30.70.340">
    <property type="entry name" value="Metallocarboxypeptidase-like"/>
    <property type="match status" value="1"/>
</dbReference>
<feature type="chain" id="PRO_5037344913" description="Peptidase M14 domain-containing protein" evidence="12">
    <location>
        <begin position="18"/>
        <end position="413"/>
    </location>
</feature>
<dbReference type="Pfam" id="PF00246">
    <property type="entry name" value="Peptidase_M14"/>
    <property type="match status" value="1"/>
</dbReference>
<dbReference type="SMART" id="SM00631">
    <property type="entry name" value="Zn_pept"/>
    <property type="match status" value="1"/>
</dbReference>
<evidence type="ECO:0000256" key="6">
    <source>
        <dbReference type="ARBA" id="ARBA00022729"/>
    </source>
</evidence>
<dbReference type="PROSITE" id="PS00132">
    <property type="entry name" value="CARBOXYPEPT_ZN_1"/>
    <property type="match status" value="1"/>
</dbReference>
<keyword evidence="7" id="KW-0378">Hydrolase</keyword>
<gene>
    <name evidence="14" type="ORF">O3G_MSEX006040</name>
</gene>
<dbReference type="PANTHER" id="PTHR11705:SF153">
    <property type="entry name" value="ZINC CARBOXYPEPTIDASE A 1-LIKE PROTEIN"/>
    <property type="match status" value="1"/>
</dbReference>
<dbReference type="PRINTS" id="PR00765">
    <property type="entry name" value="CRBOXYPTASEA"/>
</dbReference>
<dbReference type="CDD" id="cd03860">
    <property type="entry name" value="M14_CP_A-B_like"/>
    <property type="match status" value="1"/>
</dbReference>
<evidence type="ECO:0000256" key="5">
    <source>
        <dbReference type="ARBA" id="ARBA00022723"/>
    </source>
</evidence>